<sequence length="134" mass="15538">MKALKAPGLDGIQLLFFQKYWDMVSKTLLSVVQEAFTTSCFDDSVLKVMLLLIPKTTTTDRISLFRPISLFNSSYKVLWKTIVGRLRPILQWICQRVSYLCCIQFDTLPGPQLYFHSERSGLSHHPFTHLINKR</sequence>
<gene>
    <name evidence="1" type="ORF">J1N35_030476</name>
</gene>
<accession>A0A9D3V108</accession>
<reference evidence="1 2" key="1">
    <citation type="journal article" date="2021" name="Plant Biotechnol. J.">
        <title>Multi-omics assisted identification of the key and species-specific regulatory components of drought-tolerant mechanisms in Gossypium stocksii.</title>
        <authorList>
            <person name="Yu D."/>
            <person name="Ke L."/>
            <person name="Zhang D."/>
            <person name="Wu Y."/>
            <person name="Sun Y."/>
            <person name="Mei J."/>
            <person name="Sun J."/>
            <person name="Sun Y."/>
        </authorList>
    </citation>
    <scope>NUCLEOTIDE SEQUENCE [LARGE SCALE GENOMIC DNA]</scope>
    <source>
        <strain evidence="2">cv. E1</strain>
        <tissue evidence="1">Leaf</tissue>
    </source>
</reference>
<evidence type="ECO:0008006" key="3">
    <source>
        <dbReference type="Google" id="ProtNLM"/>
    </source>
</evidence>
<organism evidence="1 2">
    <name type="scientific">Gossypium stocksii</name>
    <dbReference type="NCBI Taxonomy" id="47602"/>
    <lineage>
        <taxon>Eukaryota</taxon>
        <taxon>Viridiplantae</taxon>
        <taxon>Streptophyta</taxon>
        <taxon>Embryophyta</taxon>
        <taxon>Tracheophyta</taxon>
        <taxon>Spermatophyta</taxon>
        <taxon>Magnoliopsida</taxon>
        <taxon>eudicotyledons</taxon>
        <taxon>Gunneridae</taxon>
        <taxon>Pentapetalae</taxon>
        <taxon>rosids</taxon>
        <taxon>malvids</taxon>
        <taxon>Malvales</taxon>
        <taxon>Malvaceae</taxon>
        <taxon>Malvoideae</taxon>
        <taxon>Gossypium</taxon>
    </lineage>
</organism>
<dbReference type="Proteomes" id="UP000828251">
    <property type="component" value="Unassembled WGS sequence"/>
</dbReference>
<protein>
    <recommendedName>
        <fullName evidence="3">Reverse transcriptase domain-containing protein</fullName>
    </recommendedName>
</protein>
<proteinExistence type="predicted"/>
<dbReference type="EMBL" id="JAIQCV010000009">
    <property type="protein sequence ID" value="KAH1065489.1"/>
    <property type="molecule type" value="Genomic_DNA"/>
</dbReference>
<dbReference type="OrthoDB" id="1934719at2759"/>
<name>A0A9D3V108_9ROSI</name>
<keyword evidence="2" id="KW-1185">Reference proteome</keyword>
<dbReference type="AlphaFoldDB" id="A0A9D3V108"/>
<evidence type="ECO:0000313" key="2">
    <source>
        <dbReference type="Proteomes" id="UP000828251"/>
    </source>
</evidence>
<evidence type="ECO:0000313" key="1">
    <source>
        <dbReference type="EMBL" id="KAH1065489.1"/>
    </source>
</evidence>
<comment type="caution">
    <text evidence="1">The sequence shown here is derived from an EMBL/GenBank/DDBJ whole genome shotgun (WGS) entry which is preliminary data.</text>
</comment>